<keyword evidence="5 6" id="KW-0067">ATP-binding</keyword>
<dbReference type="Pfam" id="PF17941">
    <property type="entry name" value="PP_kinase_C_1"/>
    <property type="match status" value="1"/>
</dbReference>
<dbReference type="EC" id="2.7.4.1" evidence="6 7"/>
<dbReference type="InterPro" id="IPR003414">
    <property type="entry name" value="PP_kinase"/>
</dbReference>
<feature type="domain" description="Polyphosphate kinase N-terminal" evidence="9">
    <location>
        <begin position="103"/>
        <end position="215"/>
    </location>
</feature>
<evidence type="ECO:0000256" key="1">
    <source>
        <dbReference type="ARBA" id="ARBA00022553"/>
    </source>
</evidence>
<dbReference type="PANTHER" id="PTHR30218:SF0">
    <property type="entry name" value="POLYPHOSPHATE KINASE"/>
    <property type="match status" value="1"/>
</dbReference>
<dbReference type="Proteomes" id="UP001442364">
    <property type="component" value="Unassembled WGS sequence"/>
</dbReference>
<keyword evidence="1 6" id="KW-0597">Phosphoprotein</keyword>
<feature type="binding site" evidence="6">
    <location>
        <position position="475"/>
    </location>
    <ligand>
        <name>Mg(2+)</name>
        <dbReference type="ChEBI" id="CHEBI:18420"/>
    </ligand>
</feature>
<keyword evidence="6" id="KW-0460">Magnesium</keyword>
<dbReference type="Pfam" id="PF02503">
    <property type="entry name" value="PP_kinase"/>
    <property type="match status" value="1"/>
</dbReference>
<evidence type="ECO:0000256" key="5">
    <source>
        <dbReference type="ARBA" id="ARBA00022840"/>
    </source>
</evidence>
<keyword evidence="13" id="KW-1185">Reference proteome</keyword>
<feature type="active site" description="Phosphohistidine intermediate" evidence="6">
    <location>
        <position position="535"/>
    </location>
</feature>
<dbReference type="NCBIfam" id="NF003921">
    <property type="entry name" value="PRK05443.2-2"/>
    <property type="match status" value="1"/>
</dbReference>
<dbReference type="InterPro" id="IPR036830">
    <property type="entry name" value="PP_kinase_middle_dom_sf"/>
</dbReference>
<feature type="binding site" evidence="6">
    <location>
        <position position="692"/>
    </location>
    <ligand>
        <name>ATP</name>
        <dbReference type="ChEBI" id="CHEBI:30616"/>
    </ligand>
</feature>
<protein>
    <recommendedName>
        <fullName evidence="6 7">Polyphosphate kinase</fullName>
        <ecNumber evidence="6 7">2.7.4.1</ecNumber>
    </recommendedName>
    <alternativeName>
        <fullName evidence="6">ATP-polyphosphate phosphotransferase</fullName>
    </alternativeName>
    <alternativeName>
        <fullName evidence="6">Polyphosphoric acid kinase</fullName>
    </alternativeName>
</protein>
<organism evidence="12 13">
    <name type="scientific">[Lactobacillus] rogosae</name>
    <dbReference type="NCBI Taxonomy" id="706562"/>
    <lineage>
        <taxon>Bacteria</taxon>
        <taxon>Bacillati</taxon>
        <taxon>Bacillota</taxon>
        <taxon>Clostridia</taxon>
        <taxon>Lachnospirales</taxon>
        <taxon>Lachnospiraceae</taxon>
        <taxon>Lachnospira</taxon>
    </lineage>
</organism>
<dbReference type="Gene3D" id="3.30.870.10">
    <property type="entry name" value="Endonuclease Chain A"/>
    <property type="match status" value="2"/>
</dbReference>
<evidence type="ECO:0000313" key="12">
    <source>
        <dbReference type="EMBL" id="MEQ2380076.1"/>
    </source>
</evidence>
<dbReference type="SUPFAM" id="SSF140356">
    <property type="entry name" value="PPK N-terminal domain-like"/>
    <property type="match status" value="1"/>
</dbReference>
<feature type="domain" description="Polyphosphate kinase C-terminal" evidence="11">
    <location>
        <begin position="433"/>
        <end position="591"/>
    </location>
</feature>
<dbReference type="NCBIfam" id="NF003917">
    <property type="entry name" value="PRK05443.1-1"/>
    <property type="match status" value="1"/>
</dbReference>
<evidence type="ECO:0000259" key="10">
    <source>
        <dbReference type="Pfam" id="PF13090"/>
    </source>
</evidence>
<dbReference type="InterPro" id="IPR025200">
    <property type="entry name" value="PPK_C_dom2"/>
</dbReference>
<evidence type="ECO:0000259" key="9">
    <source>
        <dbReference type="Pfam" id="PF13089"/>
    </source>
</evidence>
<comment type="PTM">
    <text evidence="6 7">An intermediate of this reaction is the autophosphorylated ppk in which a phosphate is covalently linked to a histidine residue through a N-P bond.</text>
</comment>
<dbReference type="HAMAP" id="MF_00347">
    <property type="entry name" value="Polyphosphate_kinase"/>
    <property type="match status" value="1"/>
</dbReference>
<feature type="binding site" evidence="6">
    <location>
        <position position="568"/>
    </location>
    <ligand>
        <name>ATP</name>
        <dbReference type="ChEBI" id="CHEBI:30616"/>
    </ligand>
</feature>
<dbReference type="GO" id="GO:0008976">
    <property type="term" value="F:polyphosphate kinase activity"/>
    <property type="evidence" value="ECO:0007669"/>
    <property type="project" value="UniProtKB-EC"/>
</dbReference>
<feature type="binding site" evidence="6">
    <location>
        <position position="664"/>
    </location>
    <ligand>
        <name>ATP</name>
        <dbReference type="ChEBI" id="CHEBI:30616"/>
    </ligand>
</feature>
<feature type="binding site" evidence="6">
    <location>
        <position position="141"/>
    </location>
    <ligand>
        <name>ATP</name>
        <dbReference type="ChEBI" id="CHEBI:30616"/>
    </ligand>
</feature>
<dbReference type="Pfam" id="PF13089">
    <property type="entry name" value="PP_kinase_N"/>
    <property type="match status" value="1"/>
</dbReference>
<dbReference type="SUPFAM" id="SSF56024">
    <property type="entry name" value="Phospholipase D/nuclease"/>
    <property type="match status" value="2"/>
</dbReference>
<keyword evidence="2 6" id="KW-0808">Transferase</keyword>
<evidence type="ECO:0000313" key="13">
    <source>
        <dbReference type="Proteomes" id="UP001442364"/>
    </source>
</evidence>
<dbReference type="EMBL" id="JBBMER010000006">
    <property type="protein sequence ID" value="MEQ2380076.1"/>
    <property type="molecule type" value="Genomic_DNA"/>
</dbReference>
<evidence type="ECO:0000256" key="4">
    <source>
        <dbReference type="ARBA" id="ARBA00022777"/>
    </source>
</evidence>
<evidence type="ECO:0000256" key="6">
    <source>
        <dbReference type="HAMAP-Rule" id="MF_00347"/>
    </source>
</evidence>
<name>A0ABV1C062_9FIRM</name>
<dbReference type="PIRSF" id="PIRSF015589">
    <property type="entry name" value="PP_kinase"/>
    <property type="match status" value="1"/>
</dbReference>
<accession>A0ABV1C062</accession>
<keyword evidence="6" id="KW-0479">Metal-binding</keyword>
<dbReference type="InterPro" id="IPR025198">
    <property type="entry name" value="PPK_N_dom"/>
</dbReference>
<dbReference type="RefSeq" id="WP_242854126.1">
    <property type="nucleotide sequence ID" value="NZ_JBBMER010000006.1"/>
</dbReference>
<keyword evidence="3 6" id="KW-0547">Nucleotide-binding</keyword>
<feature type="domain" description="Polyphosphate kinase C-terminal" evidence="10">
    <location>
        <begin position="603"/>
        <end position="775"/>
    </location>
</feature>
<reference evidence="12 13" key="1">
    <citation type="submission" date="2024-03" db="EMBL/GenBank/DDBJ databases">
        <title>Human intestinal bacterial collection.</title>
        <authorList>
            <person name="Pauvert C."/>
            <person name="Hitch T.C.A."/>
            <person name="Clavel T."/>
        </authorList>
    </citation>
    <scope>NUCLEOTIDE SEQUENCE [LARGE SCALE GENOMIC DNA]</scope>
    <source>
        <strain evidence="12 13">CLA-AA-H255</strain>
    </source>
</reference>
<sequence length="787" mass="90342">MFWRLGFWKKDKEAHMTINNDNNKEVNNKKNISDNKEMNQPEFKEINSDNAYINKDVYQAEVKNNTSADEVKSNVLVGEINGSALFGDIKSNASGADVPKPYFANRELSWLKFNERVIDEAADLKVPLCERLTFVSIFNSNLDEFYMVRVGSLYDQMLLAKGNKHDKNAGFDNKTLMTAREQLDAVFSETRELLHKKDKIYQQLMYRFEEQGVKLISFNDVEYSDAVYLEEYFNNSILPILSPQVISKKNPFPFLKNKEIYAVALLGSKNNDKIGVVPCSNGVFDRLIPIPSDSHKYMLIEELILHFLPKIFKKYSVKSKSLIRIIRNADIDMDEAFYDEEMDYRDTMEQLIKERRKLCPVKLEYSRVLDDKVISALCKELKLDKKQVFYSESPLEMSFISKIQDDLRSRRELFYERRVPQNSSNIDIKQPLIDQLAKKDLLLSYPYESMHPLIRLLNEAGGDDRVLSIKMTLYRVAKNSQIVEALIDAAENGKEVVVLVELRARFDEENNIEWSRRLEEAGCKIIYGIDHIKVHSKLCLITYKDGEDFRYITHIGTGNFNEKTAKLYTDLALFTSSEAIAKETADVFNNLGLGDVVDNTEHLLVAPKCLQNKILSLIDEQIAIAKEGKEAYIGIKINSLTDKVIIEKLVEASMSGVKIDMIIRGISCMVAGITGYTDNITITSIVGRFLEHSRIYIFGKGADMKMYISSADFMTRNTLKRVEVAGPVYDESIKERILHMFNIMLKDNVKARIMGSDGNYYHKGIKEGEESINSQEYFYDEAIKASR</sequence>
<comment type="cofactor">
    <cofactor evidence="6">
        <name>Mg(2+)</name>
        <dbReference type="ChEBI" id="CHEBI:18420"/>
    </cofactor>
</comment>
<dbReference type="CDD" id="cd09169">
    <property type="entry name" value="PLDc_PPK1_C2_unchar"/>
    <property type="match status" value="1"/>
</dbReference>
<evidence type="ECO:0000256" key="7">
    <source>
        <dbReference type="RuleBase" id="RU003800"/>
    </source>
</evidence>
<evidence type="ECO:0000256" key="3">
    <source>
        <dbReference type="ARBA" id="ARBA00022741"/>
    </source>
</evidence>
<comment type="similarity">
    <text evidence="6 7">Belongs to the polyphosphate kinase 1 (PPK1) family.</text>
</comment>
<gene>
    <name evidence="12" type="primary">ppk1</name>
    <name evidence="6" type="synonym">ppk</name>
    <name evidence="12" type="ORF">WMO14_09305</name>
</gene>
<comment type="caution">
    <text evidence="12">The sequence shown here is derived from an EMBL/GenBank/DDBJ whole genome shotgun (WGS) entry which is preliminary data.</text>
</comment>
<comment type="function">
    <text evidence="6 7">Catalyzes the reversible transfer of the terminal phosphate of ATP to form a long-chain polyphosphate (polyP).</text>
</comment>
<dbReference type="Gene3D" id="1.20.58.310">
    <property type="entry name" value="Polyphosphate kinase N-terminal domain"/>
    <property type="match status" value="1"/>
</dbReference>
<dbReference type="InterPro" id="IPR041108">
    <property type="entry name" value="PP_kinase_C_1"/>
</dbReference>
<feature type="domain" description="Polyphosphate kinase middle" evidence="8">
    <location>
        <begin position="227"/>
        <end position="402"/>
    </location>
</feature>
<evidence type="ECO:0000259" key="11">
    <source>
        <dbReference type="Pfam" id="PF17941"/>
    </source>
</evidence>
<proteinExistence type="inferred from homology"/>
<dbReference type="Pfam" id="PF13090">
    <property type="entry name" value="PP_kinase_C"/>
    <property type="match status" value="1"/>
</dbReference>
<dbReference type="InterPro" id="IPR036832">
    <property type="entry name" value="PPK_N_dom_sf"/>
</dbReference>
<dbReference type="InterPro" id="IPR024953">
    <property type="entry name" value="PP_kinase_middle"/>
</dbReference>
<dbReference type="Gene3D" id="3.30.1840.10">
    <property type="entry name" value="Polyphosphate kinase middle domain"/>
    <property type="match status" value="1"/>
</dbReference>
<comment type="catalytic activity">
    <reaction evidence="6 7">
        <text>[phosphate](n) + ATP = [phosphate](n+1) + ADP</text>
        <dbReference type="Rhea" id="RHEA:19573"/>
        <dbReference type="Rhea" id="RHEA-COMP:9859"/>
        <dbReference type="Rhea" id="RHEA-COMP:14280"/>
        <dbReference type="ChEBI" id="CHEBI:16838"/>
        <dbReference type="ChEBI" id="CHEBI:30616"/>
        <dbReference type="ChEBI" id="CHEBI:456216"/>
        <dbReference type="EC" id="2.7.4.1"/>
    </reaction>
</comment>
<evidence type="ECO:0000259" key="8">
    <source>
        <dbReference type="Pfam" id="PF02503"/>
    </source>
</evidence>
<dbReference type="SUPFAM" id="SSF143724">
    <property type="entry name" value="PHP14-like"/>
    <property type="match status" value="1"/>
</dbReference>
<dbReference type="PANTHER" id="PTHR30218">
    <property type="entry name" value="POLYPHOSPHATE KINASE"/>
    <property type="match status" value="1"/>
</dbReference>
<feature type="binding site" evidence="6">
    <location>
        <position position="505"/>
    </location>
    <ligand>
        <name>Mg(2+)</name>
        <dbReference type="ChEBI" id="CHEBI:18420"/>
    </ligand>
</feature>
<keyword evidence="4 6" id="KW-0418">Kinase</keyword>
<dbReference type="NCBIfam" id="TIGR03705">
    <property type="entry name" value="poly_P_kin"/>
    <property type="match status" value="1"/>
</dbReference>
<evidence type="ECO:0000256" key="2">
    <source>
        <dbReference type="ARBA" id="ARBA00022679"/>
    </source>
</evidence>